<dbReference type="HOGENOM" id="CLU_022048_7_6_1"/>
<dbReference type="Gene3D" id="3.30.40.10">
    <property type="entry name" value="Zinc/RING finger domain, C3HC4 (zinc finger)"/>
    <property type="match status" value="1"/>
</dbReference>
<dbReference type="Gene3D" id="1.20.120.1750">
    <property type="match status" value="1"/>
</dbReference>
<protein>
    <recommendedName>
        <fullName evidence="3">RING-type domain-containing protein</fullName>
    </recommendedName>
</protein>
<dbReference type="InterPro" id="IPR013083">
    <property type="entry name" value="Znf_RING/FYVE/PHD"/>
</dbReference>
<dbReference type="STRING" id="1245745.A0A0A2V9D8"/>
<dbReference type="CDD" id="cd22584">
    <property type="entry name" value="Rcat_RBR_unk"/>
    <property type="match status" value="1"/>
</dbReference>
<proteinExistence type="predicted"/>
<dbReference type="InterPro" id="IPR031127">
    <property type="entry name" value="E3_UB_ligase_RBR"/>
</dbReference>
<accession>A0A0A2V9D8</accession>
<evidence type="ECO:0000313" key="2">
    <source>
        <dbReference type="Proteomes" id="UP000030106"/>
    </source>
</evidence>
<reference evidence="1 2" key="1">
    <citation type="submission" date="2012-10" db="EMBL/GenBank/DDBJ databases">
        <title>Genome sequencing and analysis of entomopathogenic fungi Beauveria bassiana D1-5.</title>
        <authorList>
            <person name="Li Q."/>
            <person name="Wang L."/>
            <person name="Zhang Z."/>
            <person name="Wang Q."/>
            <person name="Ren J."/>
            <person name="Wang M."/>
            <person name="Xu W."/>
            <person name="Wang J."/>
            <person name="Lu Y."/>
            <person name="Du Q."/>
            <person name="Sun Z."/>
        </authorList>
    </citation>
    <scope>NUCLEOTIDE SEQUENCE [LARGE SCALE GENOMIC DNA]</scope>
    <source>
        <strain evidence="1 2">D1-5</strain>
    </source>
</reference>
<name>A0A0A2V9D8_BEABA</name>
<dbReference type="GO" id="GO:0008270">
    <property type="term" value="F:zinc ion binding"/>
    <property type="evidence" value="ECO:0007669"/>
    <property type="project" value="UniProtKB-KW"/>
</dbReference>
<dbReference type="GO" id="GO:0016567">
    <property type="term" value="P:protein ubiquitination"/>
    <property type="evidence" value="ECO:0007669"/>
    <property type="project" value="InterPro"/>
</dbReference>
<dbReference type="PANTHER" id="PTHR11685">
    <property type="entry name" value="RBR FAMILY RING FINGER AND IBR DOMAIN-CONTAINING"/>
    <property type="match status" value="1"/>
</dbReference>
<gene>
    <name evidence="1" type="ORF">BBAD15_g12124</name>
</gene>
<dbReference type="SUPFAM" id="SSF57850">
    <property type="entry name" value="RING/U-box"/>
    <property type="match status" value="2"/>
</dbReference>
<dbReference type="GO" id="GO:0004842">
    <property type="term" value="F:ubiquitin-protein transferase activity"/>
    <property type="evidence" value="ECO:0007669"/>
    <property type="project" value="InterPro"/>
</dbReference>
<dbReference type="Proteomes" id="UP000030106">
    <property type="component" value="Unassembled WGS sequence"/>
</dbReference>
<dbReference type="AlphaFoldDB" id="A0A0A2V9D8"/>
<sequence length="402" mass="44739">MACPDSLLYLDDQNLALQIQLGEIHAQYEGRNGKWHEDSPPDFVLAFNSFEAELQKCIDIIKDAKFAQSMSAAVEADSEAIAELNRQEMQAVNDRGLALGFNEDGPMPSSAMLQVEPEPIGYENALHVGSDVGCGTIAGPSGQHSSQQDIVVGKGAIKPVECVVCGEHALPHNAVDLKCGDTFCRPCLKSFFMRVAKDETLFPPKCHRQAIDISAIEGDFSPEELKVYRAAELEYVSTDRIYCANLTCGVFIPAHQRNADRGSCDACTFVTCIRYFARGQGWMQCFGCGEMIFRYEGCNHMTCRCGAEFCYRCGVKWKDCDCGDWEPELLDQRAQQVVDREALEPLAPAIRQQRVAFMARELRANHECNHGGKFKRVEFEWTRRGRVVTCWPAKTAGATGYN</sequence>
<dbReference type="EMBL" id="ANFO01001431">
    <property type="protein sequence ID" value="KGQ02660.1"/>
    <property type="molecule type" value="Genomic_DNA"/>
</dbReference>
<organism evidence="1 2">
    <name type="scientific">Beauveria bassiana D1-5</name>
    <dbReference type="NCBI Taxonomy" id="1245745"/>
    <lineage>
        <taxon>Eukaryota</taxon>
        <taxon>Fungi</taxon>
        <taxon>Dikarya</taxon>
        <taxon>Ascomycota</taxon>
        <taxon>Pezizomycotina</taxon>
        <taxon>Sordariomycetes</taxon>
        <taxon>Hypocreomycetidae</taxon>
        <taxon>Hypocreales</taxon>
        <taxon>Cordycipitaceae</taxon>
        <taxon>Beauveria</taxon>
    </lineage>
</organism>
<comment type="caution">
    <text evidence="1">The sequence shown here is derived from an EMBL/GenBank/DDBJ whole genome shotgun (WGS) entry which is preliminary data.</text>
</comment>
<evidence type="ECO:0000313" key="1">
    <source>
        <dbReference type="EMBL" id="KGQ02660.1"/>
    </source>
</evidence>
<evidence type="ECO:0008006" key="3">
    <source>
        <dbReference type="Google" id="ProtNLM"/>
    </source>
</evidence>